<dbReference type="InterPro" id="IPR013025">
    <property type="entry name" value="Ribosomal_uL23-like"/>
</dbReference>
<proteinExistence type="inferred from homology"/>
<keyword evidence="3 6" id="KW-0694">RNA-binding</keyword>
<dbReference type="KEGG" id="fpj:LA02_198"/>
<dbReference type="SUPFAM" id="SSF54189">
    <property type="entry name" value="Ribosomal proteins S24e, L23 and L15e"/>
    <property type="match status" value="1"/>
</dbReference>
<evidence type="ECO:0000313" key="13">
    <source>
        <dbReference type="Proteomes" id="UP000760407"/>
    </source>
</evidence>
<dbReference type="Proteomes" id="UP000031830">
    <property type="component" value="Chromosome"/>
</dbReference>
<accession>A0A080QDH1</accession>
<dbReference type="InterPro" id="IPR001014">
    <property type="entry name" value="Ribosomal_uL23_CS"/>
</dbReference>
<dbReference type="KEGG" id="fpx:KU46_769"/>
<gene>
    <name evidence="6 8" type="primary">rplW</name>
    <name evidence="9" type="ORF">DR78_1113</name>
    <name evidence="10" type="ORF">IBE52_08700</name>
    <name evidence="8" type="ORF">LA55_221</name>
</gene>
<dbReference type="KEGG" id="fpz:LA55_221"/>
<dbReference type="PROSITE" id="PS00050">
    <property type="entry name" value="RIBOSOMAL_L23"/>
    <property type="match status" value="1"/>
</dbReference>
<reference evidence="8 12" key="2">
    <citation type="journal article" date="2015" name="Genome Announc.">
        <title>Genome sequencing of 18 francisella strains to aid in assay development and testing.</title>
        <authorList>
            <person name="Johnson S.L."/>
            <person name="Daligault H.E."/>
            <person name="Davenport K.W."/>
            <person name="Coyne S.R."/>
            <person name="Frey K.G."/>
            <person name="Koroleva G.I."/>
            <person name="Broomall S.M."/>
            <person name="Bishop-Lilly K.A."/>
            <person name="Bruce D.C."/>
            <person name="Chertkov O."/>
            <person name="Freitas T."/>
            <person name="Jaissle J."/>
            <person name="Ladner J.T."/>
            <person name="Rosenzweig C.N."/>
            <person name="Gibbons H.S."/>
            <person name="Palacios G.F."/>
            <person name="Redden C.L."/>
            <person name="Xu Y."/>
            <person name="Minogue T.D."/>
            <person name="Chain P.S."/>
        </authorList>
    </citation>
    <scope>NUCLEOTIDE SEQUENCE [LARGE SCALE GENOMIC DNA]</scope>
    <source>
        <strain evidence="8 12">GA01-2794</strain>
    </source>
</reference>
<dbReference type="STRING" id="28110.KU46_769"/>
<evidence type="ECO:0000313" key="12">
    <source>
        <dbReference type="Proteomes" id="UP000031830"/>
    </source>
</evidence>
<sequence length="99" mass="11063">MNSQEKLLKTVVRPHVSDKTYGLSDANSTIVFEVARTATKQDVKSAVEKLFEVKVESVNILNVKGKARRFGRVEGRTKAWKKAYVKLAEGHDINFVGAE</sequence>
<dbReference type="AlphaFoldDB" id="A0A080QDH1"/>
<evidence type="ECO:0000313" key="10">
    <source>
        <dbReference type="EMBL" id="MBK2302993.1"/>
    </source>
</evidence>
<dbReference type="GO" id="GO:0019843">
    <property type="term" value="F:rRNA binding"/>
    <property type="evidence" value="ECO:0007669"/>
    <property type="project" value="UniProtKB-UniRule"/>
</dbReference>
<evidence type="ECO:0000256" key="2">
    <source>
        <dbReference type="ARBA" id="ARBA00022730"/>
    </source>
</evidence>
<evidence type="ECO:0000256" key="3">
    <source>
        <dbReference type="ARBA" id="ARBA00022884"/>
    </source>
</evidence>
<evidence type="ECO:0000256" key="1">
    <source>
        <dbReference type="ARBA" id="ARBA00006700"/>
    </source>
</evidence>
<dbReference type="GO" id="GO:0006412">
    <property type="term" value="P:translation"/>
    <property type="evidence" value="ECO:0007669"/>
    <property type="project" value="UniProtKB-UniRule"/>
</dbReference>
<dbReference type="GeneID" id="72523277"/>
<protein>
    <recommendedName>
        <fullName evidence="6">Large ribosomal subunit protein uL23</fullName>
    </recommendedName>
</protein>
<organism evidence="8 12">
    <name type="scientific">Francisella philomiragia</name>
    <dbReference type="NCBI Taxonomy" id="28110"/>
    <lineage>
        <taxon>Bacteria</taxon>
        <taxon>Pseudomonadati</taxon>
        <taxon>Pseudomonadota</taxon>
        <taxon>Gammaproteobacteria</taxon>
        <taxon>Thiotrichales</taxon>
        <taxon>Francisellaceae</taxon>
        <taxon>Francisella</taxon>
    </lineage>
</organism>
<dbReference type="Proteomes" id="UP000760407">
    <property type="component" value="Unassembled WGS sequence"/>
</dbReference>
<name>A0A080QDH1_9GAMM</name>
<dbReference type="HAMAP" id="MF_01369_B">
    <property type="entry name" value="Ribosomal_uL23_B"/>
    <property type="match status" value="1"/>
</dbReference>
<dbReference type="NCBIfam" id="NF004359">
    <property type="entry name" value="PRK05738.1-3"/>
    <property type="match status" value="1"/>
</dbReference>
<dbReference type="GO" id="GO:0005840">
    <property type="term" value="C:ribosome"/>
    <property type="evidence" value="ECO:0007669"/>
    <property type="project" value="UniProtKB-KW"/>
</dbReference>
<dbReference type="KEGG" id="fpi:BF30_785"/>
<dbReference type="OMA" id="DHRAAKP"/>
<dbReference type="RefSeq" id="WP_004286615.1">
    <property type="nucleotide sequence ID" value="NZ_CP009343.1"/>
</dbReference>
<dbReference type="InterPro" id="IPR012678">
    <property type="entry name" value="Ribosomal_uL23/eL15/eS24_sf"/>
</dbReference>
<keyword evidence="2 6" id="KW-0699">rRNA-binding</keyword>
<dbReference type="PANTHER" id="PTHR11620">
    <property type="entry name" value="60S RIBOSOMAL PROTEIN L23A"/>
    <property type="match status" value="1"/>
</dbReference>
<dbReference type="FunFam" id="3.30.70.330:FF:000001">
    <property type="entry name" value="50S ribosomal protein L23"/>
    <property type="match status" value="1"/>
</dbReference>
<evidence type="ECO:0000256" key="4">
    <source>
        <dbReference type="ARBA" id="ARBA00022980"/>
    </source>
</evidence>
<keyword evidence="5 6" id="KW-0687">Ribonucleoprotein</keyword>
<dbReference type="SMR" id="A0A080QDH1"/>
<dbReference type="KEGG" id="fpm:LA56_1589"/>
<dbReference type="NCBIfam" id="NF004363">
    <property type="entry name" value="PRK05738.2-4"/>
    <property type="match status" value="1"/>
</dbReference>
<reference evidence="9 11" key="1">
    <citation type="submission" date="2014-04" db="EMBL/GenBank/DDBJ databases">
        <authorList>
            <person name="Bishop-Lilly K.A."/>
            <person name="Broomall S.M."/>
            <person name="Chain P.S."/>
            <person name="Chertkov O."/>
            <person name="Coyne S.R."/>
            <person name="Daligault H.E."/>
            <person name="Davenport K.W."/>
            <person name="Erkkila T."/>
            <person name="Frey K.G."/>
            <person name="Gibbons H.S."/>
            <person name="Gu W."/>
            <person name="Jaissle J."/>
            <person name="Johnson S.L."/>
            <person name="Koroleva G.I."/>
            <person name="Ladner J.T."/>
            <person name="Lo C.-C."/>
            <person name="Minogue T.D."/>
            <person name="Munk C."/>
            <person name="Palacios G.F."/>
            <person name="Redden C.L."/>
            <person name="Rosenzweig C.N."/>
            <person name="Scholz M.B."/>
            <person name="Teshima H."/>
            <person name="Xu Y."/>
        </authorList>
    </citation>
    <scope>NUCLEOTIDE SEQUENCE [LARGE SCALE GENOMIC DNA]</scope>
    <source>
        <strain evidence="9 11">FAJ</strain>
    </source>
</reference>
<evidence type="ECO:0000256" key="7">
    <source>
        <dbReference type="RuleBase" id="RU003934"/>
    </source>
</evidence>
<evidence type="ECO:0000256" key="6">
    <source>
        <dbReference type="HAMAP-Rule" id="MF_01369"/>
    </source>
</evidence>
<dbReference type="InterPro" id="IPR012677">
    <property type="entry name" value="Nucleotide-bd_a/b_plait_sf"/>
</dbReference>
<dbReference type="OrthoDB" id="9793353at2"/>
<comment type="subunit">
    <text evidence="6">Part of the 50S ribosomal subunit. Contacts protein L29, and trigger factor when it is bound to the ribosome.</text>
</comment>
<dbReference type="PATRIC" id="fig|28110.15.peg.1847"/>
<dbReference type="Pfam" id="PF00276">
    <property type="entry name" value="Ribosomal_L23"/>
    <property type="match status" value="1"/>
</dbReference>
<comment type="function">
    <text evidence="6">One of the early assembly proteins it binds 23S rRNA. One of the proteins that surrounds the polypeptide exit tunnel on the outside of the ribosome. Forms the main docking site for trigger factor binding to the ribosome.</text>
</comment>
<dbReference type="GO" id="GO:1990904">
    <property type="term" value="C:ribonucleoprotein complex"/>
    <property type="evidence" value="ECO:0007669"/>
    <property type="project" value="UniProtKB-KW"/>
</dbReference>
<evidence type="ECO:0000313" key="11">
    <source>
        <dbReference type="Proteomes" id="UP000029117"/>
    </source>
</evidence>
<evidence type="ECO:0000256" key="5">
    <source>
        <dbReference type="ARBA" id="ARBA00023274"/>
    </source>
</evidence>
<keyword evidence="13" id="KW-1185">Reference proteome</keyword>
<comment type="similarity">
    <text evidence="1 6 7">Belongs to the universal ribosomal protein uL23 family.</text>
</comment>
<dbReference type="Gene3D" id="3.30.70.330">
    <property type="match status" value="1"/>
</dbReference>
<dbReference type="EMBL" id="JOUE01000006">
    <property type="protein sequence ID" value="KFJ42712.1"/>
    <property type="molecule type" value="Genomic_DNA"/>
</dbReference>
<evidence type="ECO:0000313" key="8">
    <source>
        <dbReference type="EMBL" id="AJI54124.1"/>
    </source>
</evidence>
<dbReference type="GO" id="GO:0003735">
    <property type="term" value="F:structural constituent of ribosome"/>
    <property type="evidence" value="ECO:0007669"/>
    <property type="project" value="InterPro"/>
</dbReference>
<dbReference type="Proteomes" id="UP000029117">
    <property type="component" value="Unassembled WGS sequence"/>
</dbReference>
<dbReference type="EMBL" id="CP009440">
    <property type="protein sequence ID" value="AJI54124.1"/>
    <property type="molecule type" value="Genomic_DNA"/>
</dbReference>
<reference evidence="10 13" key="3">
    <citation type="submission" date="2020-08" db="EMBL/GenBank/DDBJ databases">
        <title>Comparative genomics of Francisella species.</title>
        <authorList>
            <person name="Sahl J."/>
            <person name="Sjodin A."/>
            <person name="Wagner D."/>
            <person name="Forsman M."/>
        </authorList>
    </citation>
    <scope>NUCLEOTIDE SEQUENCE [LARGE SCALE GENOMIC DNA]</scope>
    <source>
        <strain evidence="10 13">F1093</strain>
    </source>
</reference>
<keyword evidence="4 6" id="KW-0689">Ribosomal protein</keyword>
<dbReference type="EMBL" id="JACTSG010000006">
    <property type="protein sequence ID" value="MBK2302993.1"/>
    <property type="molecule type" value="Genomic_DNA"/>
</dbReference>
<evidence type="ECO:0000313" key="9">
    <source>
        <dbReference type="EMBL" id="KFJ42712.1"/>
    </source>
</evidence>